<feature type="region of interest" description="Disordered" evidence="3">
    <location>
        <begin position="971"/>
        <end position="1025"/>
    </location>
</feature>
<proteinExistence type="predicted"/>
<dbReference type="SUPFAM" id="SSF55874">
    <property type="entry name" value="ATPase domain of HSP90 chaperone/DNA topoisomerase II/histidine kinase"/>
    <property type="match status" value="1"/>
</dbReference>
<feature type="compositionally biased region" description="Polar residues" evidence="3">
    <location>
        <begin position="1010"/>
        <end position="1020"/>
    </location>
</feature>
<reference evidence="4 5" key="1">
    <citation type="submission" date="2020-08" db="EMBL/GenBank/DDBJ databases">
        <authorList>
            <person name="Ramaprasad A."/>
        </authorList>
    </citation>
    <scope>NUCLEOTIDE SEQUENCE [LARGE SCALE GENOMIC DNA]</scope>
</reference>
<feature type="compositionally biased region" description="Acidic residues" evidence="3">
    <location>
        <begin position="2462"/>
        <end position="2490"/>
    </location>
</feature>
<evidence type="ECO:0000256" key="3">
    <source>
        <dbReference type="SAM" id="MobiDB-lite"/>
    </source>
</evidence>
<dbReference type="SUPFAM" id="SSF117281">
    <property type="entry name" value="Kelch motif"/>
    <property type="match status" value="1"/>
</dbReference>
<feature type="compositionally biased region" description="Acidic residues" evidence="3">
    <location>
        <begin position="1314"/>
        <end position="1326"/>
    </location>
</feature>
<evidence type="ECO:0000256" key="2">
    <source>
        <dbReference type="ARBA" id="ARBA00022737"/>
    </source>
</evidence>
<sequence length="2518" mass="289463">MNKNFNISNYNLDLIKCLQNESGIYFILDPTKAIHDKKHSDVYDIFIPENSDGVTLHVQKVNNEYKCIGVSITKRGIDINTGTRIFNTKIADWLEQLFNFNKSLGSNNNGSANANNNNNENEDGNNNWSNMERNGANSHEFGIIVNSKNTSINANPINNIGGANNEQGNASGDDKDPNDGDGNDNPENSDDHNNSIINNGNNKYNYNNVRHNLSNNQTGVPITNLIKNSKGGYDNFENNDNYNNAINMPNKSKNSKNPINQGNCNLNVNNNLSTHIIPSSNLSSSQSKKQNQHTKQIRLNQMNNSHKSHLLQYHNSNYDDKNSKLYNNTVINKHISSENPGAAHASNNNDTVKGNKIGCNTRQKNPPHSLHNGNNNSNKGQQQAYNENLGYRPTLFNLLEVLSNHNITTPDQRVCIRGIVTDFLNNELPHGKIYAYIGAVVGHDILHDIIKKLEKDPNRNAVPDASGLARIEASFGLSKSSYDFMNHNSTNSSMNNIPNVLFNNRNLNSALLNNHIYSNILSSVANNNGNIGDNMGHSGMLNADSEKISNNKTANDINNMMMKFGDNDKLGGSYNNNMLNINKKKALNMLNMRYMDNNIADIANLGINNMNSTDNNYMSQMNIDLANLENLNNAKNSGLSMQEYLYASKNLHNANSLNRNNNITEDEEELMKVIKKNIETYKMNNIKNILISSVFGRIKWLKIMNESPHAYLYGHSIVKYGNKLYMFGGTNNKHKKVPFNHTLTFSLIYYNYKLLPLSGNYPEERDGHTTHLVSLKSGLSVFLFGGANNNIYYNDIYILDMETRKWSKRIVNGKLPLPRHQHCSLVYPAKSEHLRGEKLNLTEGVIVYGGKCLYNNNIVNLNDMWIFLFETNMWVRINYLGDQVPTGRYGMNLIWSDTNTLCLFGGEYLYSDKTCKTRKLLDDMWTFRLNTPILTNNIEDTNTDIKYPSYENAVNTQDDLHKHQKGIKPEVHINNVNGNNGMPTHDNNNDNDQTDNLNDQNGANEIDTKMGNNNNESQIVDNKGEIENSNNLANKIKITGEWKREIYEGNIGCRSNYSSIFITQRHQDFKGAEPKTIEKLMLLCSGITYDNKLKIVSSDEIYVYFFSQKRWYLLKGKLYNEEYMYNARQRHVGCFFESKNVLGRSNRNPVPCIFIHGGFKKNSVFGDAWLLSLTGENPLRLYEYDTCREKISTTQMPLYYFRDTHSISLLYTFCTLQKWLFGAFANLVDNSVYAINPAENVFIKYELTPEHDGMISIQDDGEGLDFNAMNRILRMYGNYKNYDNNSFYNNNNNNNIKKHSLPNNDDSDSHEMDNYDDNEDEQEYNEETNNTNDANNNENNADQSNDQYDNSNTALGKDGTDEMQQNAENEEGADGEKCYNNNLSEGQNCEGIIKKENDIRNKNGAIGKKKCTWNDTFYYKRKNQYYFYNDLSNSIFDIKYGVGFKTAFARIASSCAIMSRTINTIGIGLLSLELMNHCDAKELATPLCMWKLPNKELINRNIANKSEHRHHQKLLMSYTPFNSPSLLAEQINILGTYSGTRLLYWNFRDDMDFVIFNPTNNNIYLSSAPLSIDELKSKNKKRKNAQGEGSNVNSKYQGVKDIKFANRIIKRKGVFGEDGNLKKFKADADNPDEEGEKGEEVDDENNKYNNVDDKYNYNKEEENIKKEHDNMSTSSKNNNIPDDNNNDENKNGNSLNYKEKMKYEDQLKYNNNYYFKKRMNLFEYNSHLSPSISKEKYNMNEMFPLWDHPKDSIDYCLSTYLYWLYLRRSTNIFLQNTLLIPTSMRREKDIIANKNNNDTKGKKKTKSSKLRNKKNNKQNNANNPQSEEQADATNNQENDQIASNEENNGDIGNTSETAAENNKSEQEYENNDDNNHSDAQNEDNINNEEGETSEQNQNDDIKNENDCTNKDEGEKEENNNAEDGKEKDNCENDANAGLTKLEKQKLEEALEYGISQDVQAQNSANKNDTDDEDEEEEEEEEDEEEDDEEEEEEEDVEEENEKEEENEEAPKNDEDNANINETNNEADNEGNNNVENEGVEVEGEANEADEVGEDGVVKTETQNEMETENNVEEDDGTEKNKKIKKENKNKVGKTIDDPNEDSIASRRKRRRKKDDLAADAGANGKKNGEIEKMKKENYVNVYMENFKIKDEYYINNPSKYTLYHFLRRKLYKMVESHYLFTPADHTYGSFIMMGFLNDNNNTSMEINRVCETGILLYYKNRLIKRLDAPFIDTPYNLFLSKYPPSPSLYEGNLYKYALTVIVNVPNWLKPSVSKQEFVHENNHAFLVFKKKLVTLIKHYLSICEDIVKLNKWRESRDMKLKRYLEKMQNQSVRSRNDSDYENDDDDNNKSKNYNIIYNDEEGDYINDQNDGNKKKKGEINYSGRNKPSSYANDNEQILHKNKKTKTNNDDSNKRDQNPTSENESANMDNENNQENDNLDEEKEQEDEEYDEIDQDAENRENYDDEKDEPEENEEDVEEDDPDDEEYNGEMDDQKNRSADQETEEEMAEEDEEYEPGDE</sequence>
<feature type="region of interest" description="Disordered" evidence="3">
    <location>
        <begin position="2327"/>
        <end position="2518"/>
    </location>
</feature>
<feature type="region of interest" description="Disordered" evidence="3">
    <location>
        <begin position="1949"/>
        <end position="2128"/>
    </location>
</feature>
<feature type="compositionally biased region" description="Low complexity" evidence="3">
    <location>
        <begin position="194"/>
        <end position="208"/>
    </location>
</feature>
<accession>A0A6V7SQ66</accession>
<feature type="compositionally biased region" description="Acidic residues" evidence="3">
    <location>
        <begin position="2063"/>
        <end position="2076"/>
    </location>
</feature>
<feature type="compositionally biased region" description="Basic and acidic residues" evidence="3">
    <location>
        <begin position="2406"/>
        <end position="2416"/>
    </location>
</feature>
<feature type="region of interest" description="Disordered" evidence="3">
    <location>
        <begin position="1621"/>
        <end position="1696"/>
    </location>
</feature>
<feature type="region of interest" description="Disordered" evidence="3">
    <location>
        <begin position="155"/>
        <end position="208"/>
    </location>
</feature>
<gene>
    <name evidence="4" type="ORF">PVLDE_1303860</name>
</gene>
<feature type="compositionally biased region" description="Low complexity" evidence="3">
    <location>
        <begin position="155"/>
        <end position="165"/>
    </location>
</feature>
<feature type="compositionally biased region" description="Low complexity" evidence="3">
    <location>
        <begin position="2017"/>
        <end position="2036"/>
    </location>
</feature>
<feature type="region of interest" description="Disordered" evidence="3">
    <location>
        <begin position="109"/>
        <end position="134"/>
    </location>
</feature>
<protein>
    <recommendedName>
        <fullName evidence="6">Kelch domain-containing protein</fullName>
    </recommendedName>
</protein>
<feature type="region of interest" description="Disordered" evidence="3">
    <location>
        <begin position="1790"/>
        <end position="1936"/>
    </location>
</feature>
<feature type="compositionally biased region" description="Low complexity" evidence="3">
    <location>
        <begin position="109"/>
        <end position="130"/>
    </location>
</feature>
<dbReference type="Proteomes" id="UP000515308">
    <property type="component" value="Chromosome PVLDE_13"/>
</dbReference>
<feature type="compositionally biased region" description="Basic and acidic residues" evidence="3">
    <location>
        <begin position="1899"/>
        <end position="1930"/>
    </location>
</feature>
<organism evidence="4 5">
    <name type="scientific">Plasmodium vinckei lentum</name>
    <dbReference type="NCBI Taxonomy" id="138297"/>
    <lineage>
        <taxon>Eukaryota</taxon>
        <taxon>Sar</taxon>
        <taxon>Alveolata</taxon>
        <taxon>Apicomplexa</taxon>
        <taxon>Aconoidasida</taxon>
        <taxon>Haemosporida</taxon>
        <taxon>Plasmodiidae</taxon>
        <taxon>Plasmodium</taxon>
        <taxon>Plasmodium (Vinckeia)</taxon>
    </lineage>
</organism>
<feature type="compositionally biased region" description="Basic and acidic residues" evidence="3">
    <location>
        <begin position="2086"/>
        <end position="2096"/>
    </location>
</feature>
<name>A0A6V7SQ66_PLAVN</name>
<feature type="region of interest" description="Disordered" evidence="3">
    <location>
        <begin position="1290"/>
        <end position="1379"/>
    </location>
</feature>
<evidence type="ECO:0008006" key="6">
    <source>
        <dbReference type="Google" id="ProtNLM"/>
    </source>
</evidence>
<dbReference type="Gene3D" id="2.120.10.80">
    <property type="entry name" value="Kelch-type beta propeller"/>
    <property type="match status" value="1"/>
</dbReference>
<evidence type="ECO:0000313" key="5">
    <source>
        <dbReference type="Proteomes" id="UP000515308"/>
    </source>
</evidence>
<keyword evidence="2" id="KW-0677">Repeat</keyword>
<feature type="compositionally biased region" description="Polar residues" evidence="3">
    <location>
        <begin position="345"/>
        <end position="364"/>
    </location>
</feature>
<dbReference type="Pfam" id="PF24681">
    <property type="entry name" value="Kelch_KLHDC2_KLHL20_DRC7"/>
    <property type="match status" value="1"/>
</dbReference>
<feature type="compositionally biased region" description="Low complexity" evidence="3">
    <location>
        <begin position="279"/>
        <end position="289"/>
    </location>
</feature>
<feature type="compositionally biased region" description="Acidic residues" evidence="3">
    <location>
        <begin position="1969"/>
        <end position="2007"/>
    </location>
</feature>
<feature type="compositionally biased region" description="Acidic residues" evidence="3">
    <location>
        <begin position="1629"/>
        <end position="1643"/>
    </location>
</feature>
<dbReference type="EMBL" id="LR865375">
    <property type="protein sequence ID" value="CAD2101101.1"/>
    <property type="molecule type" value="Genomic_DNA"/>
</dbReference>
<feature type="region of interest" description="Disordered" evidence="3">
    <location>
        <begin position="337"/>
        <end position="382"/>
    </location>
</feature>
<dbReference type="VEuPathDB" id="PlasmoDB:PVLDE_1303860"/>
<feature type="compositionally biased region" description="Low complexity" evidence="3">
    <location>
        <begin position="1327"/>
        <end position="1343"/>
    </location>
</feature>
<evidence type="ECO:0000313" key="4">
    <source>
        <dbReference type="EMBL" id="CAD2101101.1"/>
    </source>
</evidence>
<feature type="compositionally biased region" description="Acidic residues" evidence="3">
    <location>
        <begin position="2431"/>
        <end position="2455"/>
    </location>
</feature>
<feature type="compositionally biased region" description="Low complexity" evidence="3">
    <location>
        <begin position="366"/>
        <end position="378"/>
    </location>
</feature>
<feature type="compositionally biased region" description="Acidic residues" evidence="3">
    <location>
        <begin position="179"/>
        <end position="188"/>
    </location>
</feature>
<evidence type="ECO:0000256" key="1">
    <source>
        <dbReference type="ARBA" id="ARBA00022441"/>
    </source>
</evidence>
<feature type="compositionally biased region" description="Acidic residues" evidence="3">
    <location>
        <begin position="2037"/>
        <end position="2053"/>
    </location>
</feature>
<dbReference type="InterPro" id="IPR015915">
    <property type="entry name" value="Kelch-typ_b-propeller"/>
</dbReference>
<dbReference type="PANTHER" id="PTHR46093:SF18">
    <property type="entry name" value="FIBRONECTIN TYPE-III DOMAIN-CONTAINING PROTEIN"/>
    <property type="match status" value="1"/>
</dbReference>
<feature type="compositionally biased region" description="Acidic residues" evidence="3">
    <location>
        <begin position="2500"/>
        <end position="2518"/>
    </location>
</feature>
<keyword evidence="1" id="KW-0880">Kelch repeat</keyword>
<feature type="compositionally biased region" description="Basic and acidic residues" evidence="3">
    <location>
        <begin position="1644"/>
        <end position="1670"/>
    </location>
</feature>
<feature type="compositionally biased region" description="Polar residues" evidence="3">
    <location>
        <begin position="2382"/>
        <end position="2395"/>
    </location>
</feature>
<feature type="compositionally biased region" description="Polar residues" evidence="3">
    <location>
        <begin position="1824"/>
        <end position="1861"/>
    </location>
</feature>
<feature type="compositionally biased region" description="Polar residues" evidence="3">
    <location>
        <begin position="1344"/>
        <end position="1354"/>
    </location>
</feature>
<dbReference type="PANTHER" id="PTHR46093">
    <property type="entry name" value="ACYL-COA-BINDING DOMAIN-CONTAINING PROTEIN 5"/>
    <property type="match status" value="1"/>
</dbReference>
<feature type="compositionally biased region" description="Low complexity" evidence="3">
    <location>
        <begin position="990"/>
        <end position="1001"/>
    </location>
</feature>
<feature type="compositionally biased region" description="Basic residues" evidence="3">
    <location>
        <begin position="1801"/>
        <end position="1816"/>
    </location>
</feature>
<dbReference type="InterPro" id="IPR036890">
    <property type="entry name" value="HATPase_C_sf"/>
</dbReference>
<feature type="region of interest" description="Disordered" evidence="3">
    <location>
        <begin position="276"/>
        <end position="295"/>
    </location>
</feature>